<keyword evidence="4" id="KW-1185">Reference proteome</keyword>
<feature type="region of interest" description="Disordered" evidence="1">
    <location>
        <begin position="323"/>
        <end position="350"/>
    </location>
</feature>
<evidence type="ECO:0000313" key="4">
    <source>
        <dbReference type="Proteomes" id="UP000245946"/>
    </source>
</evidence>
<feature type="compositionally biased region" description="Gly residues" evidence="1">
    <location>
        <begin position="416"/>
        <end position="425"/>
    </location>
</feature>
<keyword evidence="2" id="KW-0732">Signal</keyword>
<proteinExistence type="predicted"/>
<evidence type="ECO:0000313" key="3">
    <source>
        <dbReference type="EMBL" id="PWN98033.1"/>
    </source>
</evidence>
<protein>
    <submittedName>
        <fullName evidence="3">Uncharacterized protein</fullName>
    </submittedName>
</protein>
<gene>
    <name evidence="3" type="ORF">FA09DRAFT_330191</name>
</gene>
<dbReference type="AlphaFoldDB" id="A0A316ZCR6"/>
<evidence type="ECO:0000256" key="2">
    <source>
        <dbReference type="SAM" id="SignalP"/>
    </source>
</evidence>
<name>A0A316ZCR6_9BASI</name>
<dbReference type="RefSeq" id="XP_025598312.1">
    <property type="nucleotide sequence ID" value="XM_025742505.1"/>
</dbReference>
<feature type="signal peptide" evidence="2">
    <location>
        <begin position="1"/>
        <end position="19"/>
    </location>
</feature>
<feature type="chain" id="PRO_5016433311" evidence="2">
    <location>
        <begin position="20"/>
        <end position="460"/>
    </location>
</feature>
<feature type="region of interest" description="Disordered" evidence="1">
    <location>
        <begin position="111"/>
        <end position="139"/>
    </location>
</feature>
<feature type="region of interest" description="Disordered" evidence="1">
    <location>
        <begin position="416"/>
        <end position="442"/>
    </location>
</feature>
<dbReference type="EMBL" id="KZ819293">
    <property type="protein sequence ID" value="PWN98033.1"/>
    <property type="molecule type" value="Genomic_DNA"/>
</dbReference>
<feature type="compositionally biased region" description="Gly residues" evidence="1">
    <location>
        <begin position="234"/>
        <end position="245"/>
    </location>
</feature>
<evidence type="ECO:0000256" key="1">
    <source>
        <dbReference type="SAM" id="MobiDB-lite"/>
    </source>
</evidence>
<accession>A0A316ZCR6</accession>
<dbReference type="GeneID" id="37270049"/>
<sequence length="460" mass="46945">MRLSAYLSVFVALTLSVQAASLPAVEDAVGVADIELADRTVRTVGGCIKRIKRNHLQSFCRGYVKKYKKNGCKCSTPQNKLPSSIRKYDKAMIAEACAEVACISLGKCKAKPTTPVTPAPSDPVVEPEPTPEPTPKDPPFVDQTGCFGGAEMPADPNDLNVCANCKCEYRALDRSIQGSDVEFTRRAVDPSEAMLVRCQYDASSSSYPAKFTMPITLDSPRALGFSLTGASGGGNGRAAGPGGFTQGLASRRDAPQKGDEYDVYLGLPGQTGSGLAAGLALGGRGEGGRALGGGSGGGGSTWVTKHGAGSTDADQIIILAPGGGGAARDAIPDDNRGWGGRGRGTCRTPRDGETFQREICNRRGDGYGDDSKDPDYVAIASASRTVGADGQSGGGGGGGGYAFDGYVGGGTAGGSSYSGGAGGGQLRTEEFSGLAPDAAPSDGTGRAYVAFGCFGGQQQR</sequence>
<organism evidence="3 4">
    <name type="scientific">Tilletiopsis washingtonensis</name>
    <dbReference type="NCBI Taxonomy" id="58919"/>
    <lineage>
        <taxon>Eukaryota</taxon>
        <taxon>Fungi</taxon>
        <taxon>Dikarya</taxon>
        <taxon>Basidiomycota</taxon>
        <taxon>Ustilaginomycotina</taxon>
        <taxon>Exobasidiomycetes</taxon>
        <taxon>Entylomatales</taxon>
        <taxon>Entylomatales incertae sedis</taxon>
        <taxon>Tilletiopsis</taxon>
    </lineage>
</organism>
<dbReference type="Proteomes" id="UP000245946">
    <property type="component" value="Unassembled WGS sequence"/>
</dbReference>
<reference evidence="3 4" key="1">
    <citation type="journal article" date="2018" name="Mol. Biol. Evol.">
        <title>Broad Genomic Sampling Reveals a Smut Pathogenic Ancestry of the Fungal Clade Ustilaginomycotina.</title>
        <authorList>
            <person name="Kijpornyongpan T."/>
            <person name="Mondo S.J."/>
            <person name="Barry K."/>
            <person name="Sandor L."/>
            <person name="Lee J."/>
            <person name="Lipzen A."/>
            <person name="Pangilinan J."/>
            <person name="LaButti K."/>
            <person name="Hainaut M."/>
            <person name="Henrissat B."/>
            <person name="Grigoriev I.V."/>
            <person name="Spatafora J.W."/>
            <person name="Aime M.C."/>
        </authorList>
    </citation>
    <scope>NUCLEOTIDE SEQUENCE [LARGE SCALE GENOMIC DNA]</scope>
    <source>
        <strain evidence="3 4">MCA 4186</strain>
    </source>
</reference>
<feature type="compositionally biased region" description="Pro residues" evidence="1">
    <location>
        <begin position="115"/>
        <end position="138"/>
    </location>
</feature>
<feature type="region of interest" description="Disordered" evidence="1">
    <location>
        <begin position="234"/>
        <end position="254"/>
    </location>
</feature>